<gene>
    <name evidence="1" type="ORF">R4198_23805</name>
</gene>
<reference evidence="1 2" key="1">
    <citation type="submission" date="2023-10" db="EMBL/GenBank/DDBJ databases">
        <title>Development of a sustainable strategy for remediation of hydrocarbon-contaminated territories based on the waste exchange concept.</title>
        <authorList>
            <person name="Krivoruchko A."/>
        </authorList>
    </citation>
    <scope>NUCLEOTIDE SEQUENCE [LARGE SCALE GENOMIC DNA]</scope>
    <source>
        <strain evidence="1 2">IEGM 1236</strain>
    </source>
</reference>
<sequence length="68" mass="7431">MTTTAHSAPATADLEVGRLAQDQRELGRDWSTITADLGETSPAYVRRAAAAYLEHVAAAMRQEQLELF</sequence>
<dbReference type="EMBL" id="JAWLUM010000005">
    <property type="protein sequence ID" value="MDV7136730.1"/>
    <property type="molecule type" value="Genomic_DNA"/>
</dbReference>
<evidence type="ECO:0000313" key="1">
    <source>
        <dbReference type="EMBL" id="MDV7136730.1"/>
    </source>
</evidence>
<proteinExistence type="predicted"/>
<protein>
    <submittedName>
        <fullName evidence="1">Uncharacterized protein</fullName>
    </submittedName>
</protein>
<name>A0ABU4EZP2_WILMA</name>
<dbReference type="Proteomes" id="UP001185792">
    <property type="component" value="Unassembled WGS sequence"/>
</dbReference>
<comment type="caution">
    <text evidence="1">The sequence shown here is derived from an EMBL/GenBank/DDBJ whole genome shotgun (WGS) entry which is preliminary data.</text>
</comment>
<dbReference type="RefSeq" id="WP_317714705.1">
    <property type="nucleotide sequence ID" value="NZ_JAWLUM010000005.1"/>
</dbReference>
<evidence type="ECO:0000313" key="2">
    <source>
        <dbReference type="Proteomes" id="UP001185792"/>
    </source>
</evidence>
<organism evidence="1 2">
    <name type="scientific">Williamsia marianensis</name>
    <dbReference type="NCBI Taxonomy" id="85044"/>
    <lineage>
        <taxon>Bacteria</taxon>
        <taxon>Bacillati</taxon>
        <taxon>Actinomycetota</taxon>
        <taxon>Actinomycetes</taxon>
        <taxon>Mycobacteriales</taxon>
        <taxon>Nocardiaceae</taxon>
        <taxon>Williamsia</taxon>
    </lineage>
</organism>
<accession>A0ABU4EZP2</accession>
<keyword evidence="2" id="KW-1185">Reference proteome</keyword>